<evidence type="ECO:0000256" key="42">
    <source>
        <dbReference type="ARBA" id="ARBA00049449"/>
    </source>
</evidence>
<dbReference type="Gene3D" id="3.10.129.110">
    <property type="entry name" value="Polyketide synthase dehydratase"/>
    <property type="match status" value="1"/>
</dbReference>
<comment type="catalytic activity">
    <reaction evidence="6">
        <text>(3R)-hydroxydodecanoyl-[ACP] = (2E)-dodecenoyl-[ACP] + H2O</text>
        <dbReference type="Rhea" id="RHEA:41876"/>
        <dbReference type="Rhea" id="RHEA-COMP:9642"/>
        <dbReference type="Rhea" id="RHEA-COMP:9643"/>
        <dbReference type="ChEBI" id="CHEBI:15377"/>
        <dbReference type="ChEBI" id="CHEBI:78470"/>
        <dbReference type="ChEBI" id="CHEBI:78472"/>
    </reaction>
    <physiologicalReaction direction="left-to-right" evidence="6">
        <dbReference type="Rhea" id="RHEA:41877"/>
    </physiologicalReaction>
</comment>
<comment type="pathway">
    <text evidence="1">Lipid metabolism.</text>
</comment>
<dbReference type="GO" id="GO:0004313">
    <property type="term" value="F:[acyl-carrier-protein] S-acetyltransferase activity"/>
    <property type="evidence" value="ECO:0007669"/>
    <property type="project" value="UniProtKB-EC"/>
</dbReference>
<evidence type="ECO:0000256" key="25">
    <source>
        <dbReference type="ARBA" id="ARBA00047961"/>
    </source>
</evidence>
<evidence type="ECO:0000256" key="20">
    <source>
        <dbReference type="ARBA" id="ARBA00047500"/>
    </source>
</evidence>
<dbReference type="UniPathway" id="UPA00094"/>
<evidence type="ECO:0000256" key="37">
    <source>
        <dbReference type="ARBA" id="ARBA00049109"/>
    </source>
</evidence>
<evidence type="ECO:0000256" key="21">
    <source>
        <dbReference type="ARBA" id="ARBA00047578"/>
    </source>
</evidence>
<dbReference type="GO" id="GO:0004315">
    <property type="term" value="F:3-oxoacyl-[acyl-carrier-protein] synthase activity"/>
    <property type="evidence" value="ECO:0007669"/>
    <property type="project" value="UniProtKB-EC"/>
</dbReference>
<dbReference type="Pfam" id="PF00975">
    <property type="entry name" value="Thioesterase"/>
    <property type="match status" value="1"/>
</dbReference>
<comment type="catalytic activity">
    <reaction evidence="31">
        <text>3-oxohexanoyl-[ACP] + NADPH + H(+) = (3R)-hydroxyhexanoyl-[ACP] + NADP(+)</text>
        <dbReference type="Rhea" id="RHEA:41824"/>
        <dbReference type="Rhea" id="RHEA-COMP:9629"/>
        <dbReference type="Rhea" id="RHEA-COMP:9630"/>
        <dbReference type="ChEBI" id="CHEBI:15378"/>
        <dbReference type="ChEBI" id="CHEBI:57783"/>
        <dbReference type="ChEBI" id="CHEBI:58349"/>
        <dbReference type="ChEBI" id="CHEBI:78456"/>
        <dbReference type="ChEBI" id="CHEBI:78457"/>
    </reaction>
    <physiologicalReaction direction="left-to-right" evidence="31">
        <dbReference type="Rhea" id="RHEA:41825"/>
    </physiologicalReaction>
</comment>
<dbReference type="GO" id="GO:0004316">
    <property type="term" value="F:3-oxoacyl-[acyl-carrier-protein] reductase (NADPH) activity"/>
    <property type="evidence" value="ECO:0007669"/>
    <property type="project" value="UniProtKB-EC"/>
</dbReference>
<evidence type="ECO:0000256" key="31">
    <source>
        <dbReference type="ARBA" id="ARBA00048571"/>
    </source>
</evidence>
<dbReference type="PROSITE" id="PS52019">
    <property type="entry name" value="PKS_MFAS_DH"/>
    <property type="match status" value="1"/>
</dbReference>
<dbReference type="InterPro" id="IPR049900">
    <property type="entry name" value="PKS_mFAS_DH"/>
</dbReference>
<comment type="catalytic activity">
    <reaction evidence="7">
        <text>(3R)-hydroxyhexanoyl-[ACP] = (2E)-hexenoyl-[ACP] + H2O</text>
        <dbReference type="Rhea" id="RHEA:41828"/>
        <dbReference type="Rhea" id="RHEA-COMP:9630"/>
        <dbReference type="Rhea" id="RHEA-COMP:9631"/>
        <dbReference type="ChEBI" id="CHEBI:15377"/>
        <dbReference type="ChEBI" id="CHEBI:78457"/>
        <dbReference type="ChEBI" id="CHEBI:78458"/>
    </reaction>
    <physiologicalReaction direction="left-to-right" evidence="7">
        <dbReference type="Rhea" id="RHEA:41829"/>
    </physiologicalReaction>
</comment>
<dbReference type="Pfam" id="PF00109">
    <property type="entry name" value="ketoacyl-synt"/>
    <property type="match status" value="1"/>
</dbReference>
<keyword evidence="4" id="KW-0007">Acetylation</keyword>
<dbReference type="Gene3D" id="3.90.180.10">
    <property type="entry name" value="Medium-chain alcohol dehydrogenases, catalytic domain"/>
    <property type="match status" value="1"/>
</dbReference>
<dbReference type="SUPFAM" id="SSF53901">
    <property type="entry name" value="Thiolase-like"/>
    <property type="match status" value="2"/>
</dbReference>
<dbReference type="InterPro" id="IPR014030">
    <property type="entry name" value="Ketoacyl_synth_N"/>
</dbReference>
<evidence type="ECO:0000256" key="45">
    <source>
        <dbReference type="PROSITE-ProRule" id="PRU01363"/>
    </source>
</evidence>
<dbReference type="GO" id="GO:0019171">
    <property type="term" value="F:(3R)-hydroxyacyl-[acyl-carrier-protein] dehydratase activity"/>
    <property type="evidence" value="ECO:0007669"/>
    <property type="project" value="UniProtKB-EC"/>
</dbReference>
<dbReference type="SUPFAM" id="SSF52151">
    <property type="entry name" value="FabD/lysophospholipase-like"/>
    <property type="match status" value="1"/>
</dbReference>
<evidence type="ECO:0000256" key="2">
    <source>
        <dbReference type="ARBA" id="ARBA00022799"/>
    </source>
</evidence>
<comment type="catalytic activity">
    <reaction evidence="21">
        <text>dodecanoyl-[ACP] + malonyl-[ACP] + H(+) = 3-oxotetradecanoyl-[ACP] + holo-[ACP] + CO2</text>
        <dbReference type="Rhea" id="RHEA:41884"/>
        <dbReference type="Rhea" id="RHEA-COMP:9623"/>
        <dbReference type="Rhea" id="RHEA-COMP:9644"/>
        <dbReference type="Rhea" id="RHEA-COMP:9645"/>
        <dbReference type="Rhea" id="RHEA-COMP:9685"/>
        <dbReference type="ChEBI" id="CHEBI:15378"/>
        <dbReference type="ChEBI" id="CHEBI:16526"/>
        <dbReference type="ChEBI" id="CHEBI:64479"/>
        <dbReference type="ChEBI" id="CHEBI:65264"/>
        <dbReference type="ChEBI" id="CHEBI:78449"/>
        <dbReference type="ChEBI" id="CHEBI:78473"/>
    </reaction>
    <physiologicalReaction direction="left-to-right" evidence="21">
        <dbReference type="Rhea" id="RHEA:41885"/>
    </physiologicalReaction>
</comment>
<dbReference type="PROSITE" id="PS52004">
    <property type="entry name" value="KS3_2"/>
    <property type="match status" value="1"/>
</dbReference>
<comment type="catalytic activity">
    <reaction evidence="34">
        <text>hexadecanoyl-[ACP] + H2O = hexadecanoate + holo-[ACP] + H(+)</text>
        <dbReference type="Rhea" id="RHEA:41932"/>
        <dbReference type="Rhea" id="RHEA-COMP:9652"/>
        <dbReference type="Rhea" id="RHEA-COMP:9685"/>
        <dbReference type="ChEBI" id="CHEBI:7896"/>
        <dbReference type="ChEBI" id="CHEBI:15377"/>
        <dbReference type="ChEBI" id="CHEBI:15378"/>
        <dbReference type="ChEBI" id="CHEBI:64479"/>
        <dbReference type="ChEBI" id="CHEBI:78483"/>
        <dbReference type="EC" id="3.1.2.14"/>
    </reaction>
    <physiologicalReaction direction="left-to-right" evidence="34">
        <dbReference type="Rhea" id="RHEA:41933"/>
    </physiologicalReaction>
</comment>
<evidence type="ECO:0000256" key="36">
    <source>
        <dbReference type="ARBA" id="ARBA00049019"/>
    </source>
</evidence>
<comment type="catalytic activity">
    <reaction evidence="19">
        <text>tetradecanoyl-[ACP] + malonyl-[ACP] + H(+) = 3-oxohexadecanoyl-[ACP] + holo-[ACP] + CO2</text>
        <dbReference type="Rhea" id="RHEA:41900"/>
        <dbReference type="Rhea" id="RHEA-COMP:9623"/>
        <dbReference type="Rhea" id="RHEA-COMP:9648"/>
        <dbReference type="Rhea" id="RHEA-COMP:9649"/>
        <dbReference type="Rhea" id="RHEA-COMP:9685"/>
        <dbReference type="ChEBI" id="CHEBI:15378"/>
        <dbReference type="ChEBI" id="CHEBI:16526"/>
        <dbReference type="ChEBI" id="CHEBI:64479"/>
        <dbReference type="ChEBI" id="CHEBI:78449"/>
        <dbReference type="ChEBI" id="CHEBI:78477"/>
        <dbReference type="ChEBI" id="CHEBI:78478"/>
    </reaction>
    <physiologicalReaction direction="left-to-right" evidence="19">
        <dbReference type="Rhea" id="RHEA:41901"/>
    </physiologicalReaction>
</comment>
<evidence type="ECO:0000259" key="46">
    <source>
        <dbReference type="PROSITE" id="PS52004"/>
    </source>
</evidence>
<comment type="catalytic activity">
    <reaction evidence="37">
        <text>decanoyl-[ACP] + malonyl-[ACP] + H(+) = 3-oxododecanoyl-[ACP] + holo-[ACP] + CO2</text>
        <dbReference type="Rhea" id="RHEA:41868"/>
        <dbReference type="Rhea" id="RHEA-COMP:9623"/>
        <dbReference type="Rhea" id="RHEA-COMP:9640"/>
        <dbReference type="Rhea" id="RHEA-COMP:9641"/>
        <dbReference type="Rhea" id="RHEA-COMP:9685"/>
        <dbReference type="ChEBI" id="CHEBI:15378"/>
        <dbReference type="ChEBI" id="CHEBI:16526"/>
        <dbReference type="ChEBI" id="CHEBI:64479"/>
        <dbReference type="ChEBI" id="CHEBI:78449"/>
        <dbReference type="ChEBI" id="CHEBI:78468"/>
        <dbReference type="ChEBI" id="CHEBI:78469"/>
    </reaction>
    <physiologicalReaction direction="left-to-right" evidence="37">
        <dbReference type="Rhea" id="RHEA:41869"/>
    </physiologicalReaction>
</comment>
<comment type="catalytic activity">
    <reaction evidence="41">
        <text>3-oxooctanoyl-[ACP] + NADPH + H(+) = (3R)-hydroxyoctanoyl-[ACP] + NADP(+)</text>
        <dbReference type="Rhea" id="RHEA:41840"/>
        <dbReference type="Rhea" id="RHEA-COMP:9633"/>
        <dbReference type="Rhea" id="RHEA-COMP:9634"/>
        <dbReference type="ChEBI" id="CHEBI:15378"/>
        <dbReference type="ChEBI" id="CHEBI:57783"/>
        <dbReference type="ChEBI" id="CHEBI:58349"/>
        <dbReference type="ChEBI" id="CHEBI:78460"/>
        <dbReference type="ChEBI" id="CHEBI:78461"/>
    </reaction>
    <physiologicalReaction direction="left-to-right" evidence="41">
        <dbReference type="Rhea" id="RHEA:41841"/>
    </physiologicalReaction>
</comment>
<comment type="catalytic activity">
    <reaction evidence="29">
        <text>(2E)-octenoyl-[ACP] + NADPH + H(+) = octanoyl-[ACP] + NADP(+)</text>
        <dbReference type="Rhea" id="RHEA:41848"/>
        <dbReference type="Rhea" id="RHEA-COMP:9635"/>
        <dbReference type="Rhea" id="RHEA-COMP:9636"/>
        <dbReference type="ChEBI" id="CHEBI:15378"/>
        <dbReference type="ChEBI" id="CHEBI:57783"/>
        <dbReference type="ChEBI" id="CHEBI:58349"/>
        <dbReference type="ChEBI" id="CHEBI:78462"/>
        <dbReference type="ChEBI" id="CHEBI:78463"/>
    </reaction>
    <physiologicalReaction direction="left-to-right" evidence="29">
        <dbReference type="Rhea" id="RHEA:41849"/>
    </physiologicalReaction>
</comment>
<comment type="catalytic activity">
    <reaction evidence="5">
        <text>(3R)-hydroxyoctanoyl-[ACP] = (2E)-octenoyl-[ACP] + H2O</text>
        <dbReference type="Rhea" id="RHEA:41844"/>
        <dbReference type="Rhea" id="RHEA-COMP:9634"/>
        <dbReference type="Rhea" id="RHEA-COMP:9635"/>
        <dbReference type="ChEBI" id="CHEBI:15377"/>
        <dbReference type="ChEBI" id="CHEBI:78461"/>
        <dbReference type="ChEBI" id="CHEBI:78462"/>
    </reaction>
    <physiologicalReaction direction="left-to-right" evidence="5">
        <dbReference type="Rhea" id="RHEA:41845"/>
    </physiologicalReaction>
</comment>
<evidence type="ECO:0000259" key="47">
    <source>
        <dbReference type="PROSITE" id="PS52019"/>
    </source>
</evidence>
<comment type="catalytic activity">
    <reaction evidence="17">
        <text>a (3R)-hydroxyacyl-[ACP] + NADP(+) = a 3-oxoacyl-[ACP] + NADPH + H(+)</text>
        <dbReference type="Rhea" id="RHEA:17397"/>
        <dbReference type="Rhea" id="RHEA-COMP:9916"/>
        <dbReference type="Rhea" id="RHEA-COMP:9945"/>
        <dbReference type="ChEBI" id="CHEBI:15378"/>
        <dbReference type="ChEBI" id="CHEBI:57783"/>
        <dbReference type="ChEBI" id="CHEBI:58349"/>
        <dbReference type="ChEBI" id="CHEBI:78776"/>
        <dbReference type="ChEBI" id="CHEBI:78827"/>
        <dbReference type="EC" id="1.1.1.100"/>
    </reaction>
    <physiologicalReaction direction="right-to-left" evidence="17">
        <dbReference type="Rhea" id="RHEA:17399"/>
    </physiologicalReaction>
</comment>
<evidence type="ECO:0000256" key="35">
    <source>
        <dbReference type="ARBA" id="ARBA00048935"/>
    </source>
</evidence>
<evidence type="ECO:0000256" key="29">
    <source>
        <dbReference type="ARBA" id="ARBA00048420"/>
    </source>
</evidence>
<evidence type="ECO:0000256" key="23">
    <source>
        <dbReference type="ARBA" id="ARBA00047897"/>
    </source>
</evidence>
<evidence type="ECO:0000256" key="11">
    <source>
        <dbReference type="ARBA" id="ARBA00023399"/>
    </source>
</evidence>
<dbReference type="InterPro" id="IPR020843">
    <property type="entry name" value="ER"/>
</dbReference>
<evidence type="ECO:0000256" key="32">
    <source>
        <dbReference type="ARBA" id="ARBA00048650"/>
    </source>
</evidence>
<comment type="catalytic activity">
    <reaction evidence="26">
        <text>hexadecanoyl-[ACP] + malonyl-[ACP] + H(+) = 3-oxooctadecanoyl-[ACP] + holo-[ACP] + CO2</text>
        <dbReference type="Rhea" id="RHEA:41916"/>
        <dbReference type="Rhea" id="RHEA-COMP:9623"/>
        <dbReference type="Rhea" id="RHEA-COMP:9652"/>
        <dbReference type="Rhea" id="RHEA-COMP:9653"/>
        <dbReference type="Rhea" id="RHEA-COMP:9685"/>
        <dbReference type="ChEBI" id="CHEBI:15378"/>
        <dbReference type="ChEBI" id="CHEBI:16526"/>
        <dbReference type="ChEBI" id="CHEBI:64479"/>
        <dbReference type="ChEBI" id="CHEBI:78449"/>
        <dbReference type="ChEBI" id="CHEBI:78483"/>
        <dbReference type="ChEBI" id="CHEBI:78487"/>
    </reaction>
    <physiologicalReaction direction="left-to-right" evidence="26">
        <dbReference type="Rhea" id="RHEA:41917"/>
    </physiologicalReaction>
</comment>
<name>A0A5B7QVA9_BLAGE</name>
<comment type="catalytic activity">
    <reaction evidence="24">
        <text>3-oxobutanoyl-[ACP] + NADPH + H(+) = (3R)-hydroxybutanoyl-[ACP] + NADP(+)</text>
        <dbReference type="Rhea" id="RHEA:41804"/>
        <dbReference type="Rhea" id="RHEA-COMP:9625"/>
        <dbReference type="Rhea" id="RHEA-COMP:9626"/>
        <dbReference type="ChEBI" id="CHEBI:15378"/>
        <dbReference type="ChEBI" id="CHEBI:57783"/>
        <dbReference type="ChEBI" id="CHEBI:58349"/>
        <dbReference type="ChEBI" id="CHEBI:78450"/>
        <dbReference type="ChEBI" id="CHEBI:78451"/>
    </reaction>
    <physiologicalReaction direction="left-to-right" evidence="24">
        <dbReference type="Rhea" id="RHEA:41805"/>
    </physiologicalReaction>
</comment>
<evidence type="ECO:0000256" key="17">
    <source>
        <dbReference type="ARBA" id="ARBA00047400"/>
    </source>
</evidence>
<comment type="catalytic activity">
    <reaction evidence="28">
        <text>tetradecanoyl-[ACP] + H2O = tetradecanoate + holo-[ACP] + H(+)</text>
        <dbReference type="Rhea" id="RHEA:30123"/>
        <dbReference type="Rhea" id="RHEA-COMP:9648"/>
        <dbReference type="Rhea" id="RHEA-COMP:9685"/>
        <dbReference type="ChEBI" id="CHEBI:15377"/>
        <dbReference type="ChEBI" id="CHEBI:15378"/>
        <dbReference type="ChEBI" id="CHEBI:30807"/>
        <dbReference type="ChEBI" id="CHEBI:64479"/>
        <dbReference type="ChEBI" id="CHEBI:78477"/>
        <dbReference type="EC" id="3.1.2.14"/>
    </reaction>
    <physiologicalReaction direction="left-to-right" evidence="28">
        <dbReference type="Rhea" id="RHEA:30124"/>
    </physiologicalReaction>
</comment>
<evidence type="ECO:0000256" key="19">
    <source>
        <dbReference type="ARBA" id="ARBA00047451"/>
    </source>
</evidence>
<comment type="catalytic activity">
    <reaction evidence="32">
        <text>a 2,3-saturated acyl-[ACP] + NADP(+) = a (2E)-enoyl-[ACP] + NADPH + H(+)</text>
        <dbReference type="Rhea" id="RHEA:22564"/>
        <dbReference type="Rhea" id="RHEA-COMP:9925"/>
        <dbReference type="Rhea" id="RHEA-COMP:9926"/>
        <dbReference type="ChEBI" id="CHEBI:15378"/>
        <dbReference type="ChEBI" id="CHEBI:57783"/>
        <dbReference type="ChEBI" id="CHEBI:58349"/>
        <dbReference type="ChEBI" id="CHEBI:78784"/>
        <dbReference type="ChEBI" id="CHEBI:78785"/>
        <dbReference type="EC" id="1.3.1.39"/>
    </reaction>
    <physiologicalReaction direction="right-to-left" evidence="32">
        <dbReference type="Rhea" id="RHEA:22566"/>
    </physiologicalReaction>
</comment>
<dbReference type="InterPro" id="IPR016035">
    <property type="entry name" value="Acyl_Trfase/lysoPLipase"/>
</dbReference>
<comment type="catalytic activity">
    <reaction evidence="22">
        <text>(2E)-hexadecenoyl-[ACP] + NADPH + H(+) = hexadecanoyl-[ACP] + NADP(+)</text>
        <dbReference type="Rhea" id="RHEA:41912"/>
        <dbReference type="Rhea" id="RHEA-COMP:9651"/>
        <dbReference type="Rhea" id="RHEA-COMP:9652"/>
        <dbReference type="ChEBI" id="CHEBI:15378"/>
        <dbReference type="ChEBI" id="CHEBI:57783"/>
        <dbReference type="ChEBI" id="CHEBI:58349"/>
        <dbReference type="ChEBI" id="CHEBI:78481"/>
        <dbReference type="ChEBI" id="CHEBI:78483"/>
    </reaction>
    <physiologicalReaction direction="left-to-right" evidence="22">
        <dbReference type="Rhea" id="RHEA:41913"/>
    </physiologicalReaction>
</comment>
<comment type="catalytic activity">
    <reaction evidence="18">
        <text>3-oxodecanoyl-[ACP] + NADPH + H(+) = (3R)-hydroxydecanoyl-[ACP] + NADP(+)</text>
        <dbReference type="Rhea" id="RHEA:41856"/>
        <dbReference type="Rhea" id="RHEA-COMP:9637"/>
        <dbReference type="Rhea" id="RHEA-COMP:9638"/>
        <dbReference type="ChEBI" id="CHEBI:15378"/>
        <dbReference type="ChEBI" id="CHEBI:57783"/>
        <dbReference type="ChEBI" id="CHEBI:58349"/>
        <dbReference type="ChEBI" id="CHEBI:78464"/>
        <dbReference type="ChEBI" id="CHEBI:78466"/>
    </reaction>
    <physiologicalReaction direction="left-to-right" evidence="18">
        <dbReference type="Rhea" id="RHEA:41857"/>
    </physiologicalReaction>
</comment>
<comment type="catalytic activity">
    <reaction evidence="16">
        <text>hexanoyl-[ACP] + malonyl-[ACP] + H(+) = 3-oxooctanoyl-[ACP] + holo-[ACP] + CO2</text>
        <dbReference type="Rhea" id="RHEA:41836"/>
        <dbReference type="Rhea" id="RHEA-COMP:9623"/>
        <dbReference type="Rhea" id="RHEA-COMP:9632"/>
        <dbReference type="Rhea" id="RHEA-COMP:9633"/>
        <dbReference type="Rhea" id="RHEA-COMP:9685"/>
        <dbReference type="ChEBI" id="CHEBI:15378"/>
        <dbReference type="ChEBI" id="CHEBI:16526"/>
        <dbReference type="ChEBI" id="CHEBI:64479"/>
        <dbReference type="ChEBI" id="CHEBI:78449"/>
        <dbReference type="ChEBI" id="CHEBI:78459"/>
        <dbReference type="ChEBI" id="CHEBI:78460"/>
    </reaction>
    <physiologicalReaction direction="left-to-right" evidence="16">
        <dbReference type="Rhea" id="RHEA:41837"/>
    </physiologicalReaction>
</comment>
<comment type="catalytic activity">
    <reaction evidence="25">
        <text>acetyl-[ACP] + malonyl-[ACP] + H(+) = 3-oxobutanoyl-[ACP] + holo-[ACP] + CO2</text>
        <dbReference type="Rhea" id="RHEA:41800"/>
        <dbReference type="Rhea" id="RHEA-COMP:9621"/>
        <dbReference type="Rhea" id="RHEA-COMP:9623"/>
        <dbReference type="Rhea" id="RHEA-COMP:9625"/>
        <dbReference type="Rhea" id="RHEA-COMP:9685"/>
        <dbReference type="ChEBI" id="CHEBI:15378"/>
        <dbReference type="ChEBI" id="CHEBI:16526"/>
        <dbReference type="ChEBI" id="CHEBI:64479"/>
        <dbReference type="ChEBI" id="CHEBI:78446"/>
        <dbReference type="ChEBI" id="CHEBI:78449"/>
        <dbReference type="ChEBI" id="CHEBI:78450"/>
    </reaction>
    <physiologicalReaction direction="left-to-right" evidence="25">
        <dbReference type="Rhea" id="RHEA:41801"/>
    </physiologicalReaction>
</comment>
<organism evidence="48">
    <name type="scientific">Blattella germanica</name>
    <name type="common">German cockroach</name>
    <name type="synonym">Blatta germanica</name>
    <dbReference type="NCBI Taxonomy" id="6973"/>
    <lineage>
        <taxon>Eukaryota</taxon>
        <taxon>Metazoa</taxon>
        <taxon>Ecdysozoa</taxon>
        <taxon>Arthropoda</taxon>
        <taxon>Hexapoda</taxon>
        <taxon>Insecta</taxon>
        <taxon>Pterygota</taxon>
        <taxon>Neoptera</taxon>
        <taxon>Polyneoptera</taxon>
        <taxon>Dictyoptera</taxon>
        <taxon>Blattodea</taxon>
        <taxon>Blaberoidea</taxon>
        <taxon>Blattellidae</taxon>
        <taxon>Blattella</taxon>
    </lineage>
</organism>
<accession>A0A5B7QVA9</accession>
<evidence type="ECO:0000256" key="12">
    <source>
        <dbReference type="ARBA" id="ARBA00023401"/>
    </source>
</evidence>
<evidence type="ECO:0000256" key="13">
    <source>
        <dbReference type="ARBA" id="ARBA00023402"/>
    </source>
</evidence>
<comment type="catalytic activity">
    <reaction evidence="39">
        <text>3-oxododecanoyl-[ACP] + NADPH + H(+) = (3R)-hydroxydodecanoyl-[ACP] + NADP(+)</text>
        <dbReference type="Rhea" id="RHEA:41872"/>
        <dbReference type="Rhea" id="RHEA-COMP:9641"/>
        <dbReference type="Rhea" id="RHEA-COMP:9642"/>
        <dbReference type="ChEBI" id="CHEBI:15378"/>
        <dbReference type="ChEBI" id="CHEBI:57783"/>
        <dbReference type="ChEBI" id="CHEBI:58349"/>
        <dbReference type="ChEBI" id="CHEBI:78469"/>
        <dbReference type="ChEBI" id="CHEBI:78470"/>
    </reaction>
    <physiologicalReaction direction="left-to-right" evidence="39">
        <dbReference type="Rhea" id="RHEA:41873"/>
    </physiologicalReaction>
</comment>
<dbReference type="InterPro" id="IPR016036">
    <property type="entry name" value="Malonyl_transacylase_ACP-bd"/>
</dbReference>
<evidence type="ECO:0000256" key="7">
    <source>
        <dbReference type="ARBA" id="ARBA00023373"/>
    </source>
</evidence>
<evidence type="ECO:0000256" key="18">
    <source>
        <dbReference type="ARBA" id="ARBA00047440"/>
    </source>
</evidence>
<dbReference type="CDD" id="cd05195">
    <property type="entry name" value="enoyl_red"/>
    <property type="match status" value="1"/>
</dbReference>
<comment type="catalytic activity">
    <reaction evidence="10">
        <text>(3R)-hydroxytetradecanoyl-[ACP] = (2E)-tetradecenoyl-[ACP] + H2O</text>
        <dbReference type="Rhea" id="RHEA:41892"/>
        <dbReference type="Rhea" id="RHEA-COMP:9646"/>
        <dbReference type="Rhea" id="RHEA-COMP:9647"/>
        <dbReference type="ChEBI" id="CHEBI:15377"/>
        <dbReference type="ChEBI" id="CHEBI:78474"/>
        <dbReference type="ChEBI" id="CHEBI:78475"/>
    </reaction>
    <physiologicalReaction direction="left-to-right" evidence="10">
        <dbReference type="Rhea" id="RHEA:41893"/>
    </physiologicalReaction>
</comment>
<dbReference type="InterPro" id="IPR014031">
    <property type="entry name" value="Ketoacyl_synth_C"/>
</dbReference>
<dbReference type="Gene3D" id="3.30.70.3290">
    <property type="match status" value="1"/>
</dbReference>
<evidence type="ECO:0000256" key="22">
    <source>
        <dbReference type="ARBA" id="ARBA00047810"/>
    </source>
</evidence>
<evidence type="ECO:0000256" key="5">
    <source>
        <dbReference type="ARBA" id="ARBA00023332"/>
    </source>
</evidence>
<evidence type="ECO:0000256" key="15">
    <source>
        <dbReference type="ARBA" id="ARBA00047300"/>
    </source>
</evidence>
<proteinExistence type="evidence at transcript level"/>
<dbReference type="PANTHER" id="PTHR43775">
    <property type="entry name" value="FATTY ACID SYNTHASE"/>
    <property type="match status" value="1"/>
</dbReference>
<dbReference type="InterPro" id="IPR032821">
    <property type="entry name" value="PKS_assoc"/>
</dbReference>
<dbReference type="PANTHER" id="PTHR43775:SF23">
    <property type="entry name" value="FATTY ACID SYNTHASE 3"/>
    <property type="match status" value="1"/>
</dbReference>
<dbReference type="GO" id="GO:0004312">
    <property type="term" value="F:fatty acid synthase activity"/>
    <property type="evidence" value="ECO:0007669"/>
    <property type="project" value="TreeGrafter"/>
</dbReference>
<comment type="catalytic activity">
    <reaction evidence="30">
        <text>a fatty acyl-[ACP] + malonyl-[ACP] + H(+) = a 3-oxoacyl-[ACP] + holo-[ACP] + CO2</text>
        <dbReference type="Rhea" id="RHEA:22836"/>
        <dbReference type="Rhea" id="RHEA-COMP:9623"/>
        <dbReference type="Rhea" id="RHEA-COMP:9685"/>
        <dbReference type="Rhea" id="RHEA-COMP:9916"/>
        <dbReference type="Rhea" id="RHEA-COMP:14125"/>
        <dbReference type="ChEBI" id="CHEBI:15378"/>
        <dbReference type="ChEBI" id="CHEBI:16526"/>
        <dbReference type="ChEBI" id="CHEBI:64479"/>
        <dbReference type="ChEBI" id="CHEBI:78449"/>
        <dbReference type="ChEBI" id="CHEBI:78776"/>
        <dbReference type="ChEBI" id="CHEBI:138651"/>
        <dbReference type="EC" id="2.3.1.41"/>
    </reaction>
    <physiologicalReaction direction="left-to-right" evidence="30">
        <dbReference type="Rhea" id="RHEA:22837"/>
    </physiologicalReaction>
</comment>
<evidence type="ECO:0000313" key="48">
    <source>
        <dbReference type="EMBL" id="QCW07583.1"/>
    </source>
</evidence>
<comment type="catalytic activity">
    <reaction evidence="35">
        <text>3-oxotetradecanoyl-[ACP] + NADPH + H(+) = (3R)-hydroxytetradecanoyl-[ACP] + NADP(+)</text>
        <dbReference type="Rhea" id="RHEA:41888"/>
        <dbReference type="Rhea" id="RHEA-COMP:9645"/>
        <dbReference type="Rhea" id="RHEA-COMP:9646"/>
        <dbReference type="ChEBI" id="CHEBI:15378"/>
        <dbReference type="ChEBI" id="CHEBI:57783"/>
        <dbReference type="ChEBI" id="CHEBI:58349"/>
        <dbReference type="ChEBI" id="CHEBI:78473"/>
        <dbReference type="ChEBI" id="CHEBI:78474"/>
    </reaction>
    <physiologicalReaction direction="left-to-right" evidence="35">
        <dbReference type="Rhea" id="RHEA:41889"/>
    </physiologicalReaction>
</comment>
<comment type="catalytic activity">
    <reaction evidence="9">
        <text>a (3R)-hydroxyacyl-[ACP] = a (2E)-enoyl-[ACP] + H2O</text>
        <dbReference type="Rhea" id="RHEA:13097"/>
        <dbReference type="Rhea" id="RHEA-COMP:9925"/>
        <dbReference type="Rhea" id="RHEA-COMP:9945"/>
        <dbReference type="ChEBI" id="CHEBI:15377"/>
        <dbReference type="ChEBI" id="CHEBI:78784"/>
        <dbReference type="ChEBI" id="CHEBI:78827"/>
        <dbReference type="EC" id="4.2.1.59"/>
    </reaction>
    <physiologicalReaction direction="left-to-right" evidence="9">
        <dbReference type="Rhea" id="RHEA:13098"/>
    </physiologicalReaction>
</comment>
<dbReference type="CDD" id="cd00833">
    <property type="entry name" value="PKS"/>
    <property type="match status" value="1"/>
</dbReference>
<evidence type="ECO:0000256" key="43">
    <source>
        <dbReference type="ARBA" id="ARBA00049521"/>
    </source>
</evidence>
<evidence type="ECO:0000256" key="6">
    <source>
        <dbReference type="ARBA" id="ARBA00023351"/>
    </source>
</evidence>
<evidence type="ECO:0000256" key="34">
    <source>
        <dbReference type="ARBA" id="ARBA00048704"/>
    </source>
</evidence>
<evidence type="ECO:0000256" key="14">
    <source>
        <dbReference type="ARBA" id="ARBA00023442"/>
    </source>
</evidence>
<comment type="catalytic activity">
    <reaction evidence="12">
        <text>(3R)-hydroxyhexadecanoyl-[ACP] = (2E)-hexadecenoyl-[ACP] + H2O</text>
        <dbReference type="Rhea" id="RHEA:41908"/>
        <dbReference type="Rhea" id="RHEA-COMP:9650"/>
        <dbReference type="Rhea" id="RHEA-COMP:9651"/>
        <dbReference type="ChEBI" id="CHEBI:15377"/>
        <dbReference type="ChEBI" id="CHEBI:78480"/>
        <dbReference type="ChEBI" id="CHEBI:78481"/>
    </reaction>
    <physiologicalReaction direction="left-to-right" evidence="12">
        <dbReference type="Rhea" id="RHEA:41909"/>
    </physiologicalReaction>
</comment>
<comment type="catalytic activity">
    <reaction evidence="20">
        <text>(2E)-butenoyl-[ACP] + NADPH + H(+) = butanoyl-[ACP] + NADP(+)</text>
        <dbReference type="Rhea" id="RHEA:41812"/>
        <dbReference type="Rhea" id="RHEA-COMP:9627"/>
        <dbReference type="Rhea" id="RHEA-COMP:9628"/>
        <dbReference type="ChEBI" id="CHEBI:15378"/>
        <dbReference type="ChEBI" id="CHEBI:57783"/>
        <dbReference type="ChEBI" id="CHEBI:58349"/>
        <dbReference type="ChEBI" id="CHEBI:78453"/>
        <dbReference type="ChEBI" id="CHEBI:78454"/>
    </reaction>
    <physiologicalReaction direction="left-to-right" evidence="20">
        <dbReference type="Rhea" id="RHEA:41813"/>
    </physiologicalReaction>
</comment>
<dbReference type="Pfam" id="PF02801">
    <property type="entry name" value="Ketoacyl-synt_C"/>
    <property type="match status" value="1"/>
</dbReference>
<feature type="domain" description="Ketosynthase family 3 (KS3)" evidence="46">
    <location>
        <begin position="12"/>
        <end position="414"/>
    </location>
</feature>
<dbReference type="InterPro" id="IPR020841">
    <property type="entry name" value="PKS_Beta-ketoAc_synthase_dom"/>
</dbReference>
<evidence type="ECO:0000256" key="33">
    <source>
        <dbReference type="ARBA" id="ARBA00048691"/>
    </source>
</evidence>
<dbReference type="GO" id="GO:0141148">
    <property type="term" value="F:enoyl-[acyl-carrier-protein] reductase (NADPH) activity"/>
    <property type="evidence" value="ECO:0007669"/>
    <property type="project" value="UniProtKB-EC"/>
</dbReference>
<dbReference type="Pfam" id="PF16197">
    <property type="entry name" value="KAsynt_C_assoc"/>
    <property type="match status" value="1"/>
</dbReference>
<comment type="catalytic activity">
    <reaction evidence="15">
        <text>3-oxooctadecanoyl-[ACP] + NADPH + H(+) = (3R)-hydroxyoctadecanoyl-[ACP] + NADP(+)</text>
        <dbReference type="Rhea" id="RHEA:41920"/>
        <dbReference type="Rhea" id="RHEA-COMP:9653"/>
        <dbReference type="Rhea" id="RHEA-COMP:9654"/>
        <dbReference type="ChEBI" id="CHEBI:15378"/>
        <dbReference type="ChEBI" id="CHEBI:57783"/>
        <dbReference type="ChEBI" id="CHEBI:58349"/>
        <dbReference type="ChEBI" id="CHEBI:78487"/>
        <dbReference type="ChEBI" id="CHEBI:78488"/>
    </reaction>
    <physiologicalReaction direction="left-to-right" evidence="15">
        <dbReference type="Rhea" id="RHEA:41921"/>
    </physiologicalReaction>
</comment>
<evidence type="ECO:0000256" key="24">
    <source>
        <dbReference type="ARBA" id="ARBA00047953"/>
    </source>
</evidence>
<sequence length="2136" mass="237558">MGMLNEHDAPDGDDVVISGISGEFPSASNMDELRDMLFKKEDMMKSTWGYESMGFPMKVGFTNDRERFDASFFGMSSALAICTDPLYRKALEQTFAALLDAGLNPCRLSGKNIGVYMGSIYSESEDRTCIEIKFKYGMLGHSRAMLSNRISYWLNLIGPSVSVVTMETSGFEVLKMAKEAVAKGEVDAAIVGVSTITFTPKVCELINDMDMGFISHKGKIKPFDEDADGYLQSDAIVIMILQKARDANRIYASVVGVDIFYQGDCQKHFLVPCGKPLEHLMESFYVSYGVNPSDIEFLEAEGNGVKKSDEEEMNAVDKVLLKNRKTPLLIGSVKSNMGHTQASANFCSIAKILIAIQEGLLPPNLNFNKPSSKIPALLENRAKVVCDATPWNLGLVAFNGMSMVGTYAHALLKPYRIKTTANTSNVLPYLIMASSRTEYSMQNLIDKVQLKPENHEFISLMHSVYSYDIAGHLYRGYTIKEAGENKFSEIKHCDRSSDQVVWFIFSGMGSQWATMGKGLMRLPICAEAIEKCHNILAEKGLDLKHIITTDDASIYDNILHCFVGIGAIQIALVDMLKLLGITPNGMLGHSVGELGCAYADGCLTLEQTILSSYYRGIASLEAELIHGSMAAVGLGCKDIKPLLPPEIDVACHNSATSSTLSGPTEIIKKFVQKLQEKDIFARAVNVGNIAYHSRYIQPAGPILMHYLKKLLVDPKPRSSKWICSSVPENRWDTELAKFCSAEYLTNNLLSEVLFEEASKHIPNNAITIEIAPHGLLQAILRRSLPECNNISLTQRNQETAFTVAAIGKLYLAGLNPLVKELYPPVQMPVSIGTPFISPLVGWDHSNVWPIIEDKSANRSGYVKIDVKLNLEQFKPYAGNAINGHFVFPSFAYLKIVLDTLGFLKNVDSNSLAVAFEELTFPNQLQFMRFETKEIHVQLQSGSGNFEICHECDILASGRVSVLTHPEEEFATEIPVPSEGIELTSDDVYRTLYQYGYEYKKLFKGINKIKISPAGCVAKVQWANNWVVFGETLLQIIMMHSSRDWRKLKYPAAIQKIVINPSTFLTQLTEMDAVYNSDMQTVTCGGVRIYKTKLNPSHINYKHNQLIKSVKFMTHSNFRVQSIEQFVAVSLQWAVENSHSSRTRVAVKSGKIADTMKSLLLLFPKVKLQEEEKYIRGSGKAYDMIVVTKEHDLETAASLIKSNGGFLLTMSEDTSWLVNQNLVIAGSQKFDNVKLVLYRKTKALNGHTPHILHLNKCSSTWEQQIKKAPPCHRLFAVAELDERGTEIILPFLQQVDNELEHVRYVFILDKKAPKFSLSNSFYQKQLYEKDLILNVLQNGEWSNLCYLPIDTSSCVPKFSLKFSLENHKLDFYGLNLGNLSTYDTCLSSKVRETELGPVDFSGYSKTGERIMGFAVFDELLDKVTPDKAFTWEIPKSWSLEEAATVPYVYSMAYNALFLKGKLQHDESVLIHAGWSAIGQAAIILALDHGCKVFTSVSNEEQKRFIKQRFPQLLESRIYYCDSTSFELNMTKDTGVGMDVTLTCLSGEMLRAATRYTTFCGRVLVLGTSDLVSYQSVGMSTFLCNTSVHGISIQSIFALPSDLKEQIHLAVTEKIKNGVIKPLPHFVHSCRHTALRSLGDISNTKKIILSATETADETVNPRRLCSEPESFHLVVGSDIKQCLDVTEWLALRGVCQIAIATGSDGVKKIGEQRIRFLHAYHNTKVTLFKIGAANSASSISQLLQKASSQFTGPLEGIFILPLEPLDQENGLTSSTVANLDMTTREISTVKHFVCLLMKNSWSVCERRHKEGYPALSIFWNQYLEKDFNLLQSMRILDSLLVDNSYGPVVLSEDKEVLVHHGGVCQPEVFLPVSANFAMDFGDYLLNNSSCIEELLSLSPGAELVKEVNPVFFVPGLQGPPIEVLKPLIKKIMYPVFCVRPVQLGESVADTASSLVKLILDKQSSGTFNLIGASTGGPLTLELARLLESEGHKTRTILLDGAPDIIQSAICQLKPQGSLEAKLVSTILQTKVADELREVKDLSKLLKSVVKSMSYTVELQLMTALSYLRNYLKTVEEYSPSADQLKGNIALLRPGMNENDPCGLDKFFKQPAHVQLVEGDHMTILSNPETSTFINDFVL</sequence>
<keyword evidence="2" id="KW-0702">S-nitrosylation</keyword>
<dbReference type="InterPro" id="IPR049391">
    <property type="entry name" value="FAS_pseudo-KR"/>
</dbReference>
<evidence type="ECO:0000256" key="40">
    <source>
        <dbReference type="ARBA" id="ARBA00049414"/>
    </source>
</evidence>
<feature type="region of interest" description="N-terminal hotdog fold" evidence="45">
    <location>
        <begin position="844"/>
        <end position="966"/>
    </location>
</feature>
<dbReference type="Pfam" id="PF21149">
    <property type="entry name" value="FAS_pseudo-KR"/>
    <property type="match status" value="1"/>
</dbReference>
<dbReference type="InterPro" id="IPR042104">
    <property type="entry name" value="PKS_dehydratase_sf"/>
</dbReference>
<evidence type="ECO:0000256" key="27">
    <source>
        <dbReference type="ARBA" id="ARBA00048281"/>
    </source>
</evidence>
<evidence type="ECO:0000256" key="3">
    <source>
        <dbReference type="ARBA" id="ARBA00022898"/>
    </source>
</evidence>
<dbReference type="InterPro" id="IPR029058">
    <property type="entry name" value="AB_hydrolase_fold"/>
</dbReference>
<dbReference type="SMART" id="SM00825">
    <property type="entry name" value="PKS_KS"/>
    <property type="match status" value="1"/>
</dbReference>
<evidence type="ECO:0000256" key="28">
    <source>
        <dbReference type="ARBA" id="ARBA00048289"/>
    </source>
</evidence>
<dbReference type="Pfam" id="PF00698">
    <property type="entry name" value="Acyl_transf_1"/>
    <property type="match status" value="1"/>
</dbReference>
<evidence type="ECO:0000256" key="26">
    <source>
        <dbReference type="ARBA" id="ARBA00048051"/>
    </source>
</evidence>
<evidence type="ECO:0000256" key="38">
    <source>
        <dbReference type="ARBA" id="ARBA00049171"/>
    </source>
</evidence>
<dbReference type="InterPro" id="IPR036291">
    <property type="entry name" value="NAD(P)-bd_dom_sf"/>
</dbReference>
<dbReference type="GO" id="GO:0006633">
    <property type="term" value="P:fatty acid biosynthetic process"/>
    <property type="evidence" value="ECO:0007669"/>
    <property type="project" value="UniProtKB-UniPathway"/>
</dbReference>
<comment type="catalytic activity">
    <reaction evidence="11">
        <text>(3R)-hydroxyoctadecanoyl-[ACP] = (2E)-octadecenoyl-[ACP] + H2O</text>
        <dbReference type="Rhea" id="RHEA:41924"/>
        <dbReference type="Rhea" id="RHEA-COMP:9654"/>
        <dbReference type="Rhea" id="RHEA-COMP:9655"/>
        <dbReference type="ChEBI" id="CHEBI:15377"/>
        <dbReference type="ChEBI" id="CHEBI:78488"/>
        <dbReference type="ChEBI" id="CHEBI:78489"/>
    </reaction>
    <physiologicalReaction direction="left-to-right" evidence="11">
        <dbReference type="Rhea" id="RHEA:41925"/>
    </physiologicalReaction>
</comment>
<feature type="domain" description="PKS/mFAS DH" evidence="47">
    <location>
        <begin position="844"/>
        <end position="1123"/>
    </location>
</feature>
<evidence type="ECO:0000256" key="41">
    <source>
        <dbReference type="ARBA" id="ARBA00049422"/>
    </source>
</evidence>
<comment type="catalytic activity">
    <reaction evidence="44">
        <text>octanoyl-[ACP] + malonyl-[ACP] + H(+) = 3-oxodecanoyl-[ACP] + holo-[ACP] + CO2</text>
        <dbReference type="Rhea" id="RHEA:41852"/>
        <dbReference type="Rhea" id="RHEA-COMP:9623"/>
        <dbReference type="Rhea" id="RHEA-COMP:9636"/>
        <dbReference type="Rhea" id="RHEA-COMP:9637"/>
        <dbReference type="Rhea" id="RHEA-COMP:9685"/>
        <dbReference type="ChEBI" id="CHEBI:15378"/>
        <dbReference type="ChEBI" id="CHEBI:16526"/>
        <dbReference type="ChEBI" id="CHEBI:64479"/>
        <dbReference type="ChEBI" id="CHEBI:78449"/>
        <dbReference type="ChEBI" id="CHEBI:78463"/>
        <dbReference type="ChEBI" id="CHEBI:78464"/>
    </reaction>
    <physiologicalReaction direction="left-to-right" evidence="44">
        <dbReference type="Rhea" id="RHEA:41853"/>
    </physiologicalReaction>
</comment>
<evidence type="ECO:0000256" key="16">
    <source>
        <dbReference type="ARBA" id="ARBA00047394"/>
    </source>
</evidence>
<comment type="catalytic activity">
    <reaction evidence="23">
        <text>(2E)-hexenoyl-[ACP] + NADPH + H(+) = hexanoyl-[ACP] + NADP(+)</text>
        <dbReference type="Rhea" id="RHEA:41832"/>
        <dbReference type="Rhea" id="RHEA-COMP:9631"/>
        <dbReference type="Rhea" id="RHEA-COMP:9632"/>
        <dbReference type="ChEBI" id="CHEBI:15378"/>
        <dbReference type="ChEBI" id="CHEBI:57783"/>
        <dbReference type="ChEBI" id="CHEBI:58349"/>
        <dbReference type="ChEBI" id="CHEBI:78458"/>
        <dbReference type="ChEBI" id="CHEBI:78459"/>
    </reaction>
    <physiologicalReaction direction="left-to-right" evidence="23">
        <dbReference type="Rhea" id="RHEA:41833"/>
    </physiologicalReaction>
</comment>
<keyword evidence="3" id="KW-0663">Pyridoxal phosphate</keyword>
<dbReference type="InterPro" id="IPR001031">
    <property type="entry name" value="Thioesterase"/>
</dbReference>
<comment type="catalytic activity">
    <reaction evidence="8">
        <text>(3R)-hydroxydecanoyl-[ACP] = (2E)-decenoyl-[ACP] + H2O</text>
        <dbReference type="Rhea" id="RHEA:41860"/>
        <dbReference type="Rhea" id="RHEA-COMP:9638"/>
        <dbReference type="Rhea" id="RHEA-COMP:9639"/>
        <dbReference type="ChEBI" id="CHEBI:15377"/>
        <dbReference type="ChEBI" id="CHEBI:78466"/>
        <dbReference type="ChEBI" id="CHEBI:78467"/>
    </reaction>
    <physiologicalReaction direction="left-to-right" evidence="8">
        <dbReference type="Rhea" id="RHEA:41861"/>
    </physiologicalReaction>
</comment>
<dbReference type="SUPFAM" id="SSF53474">
    <property type="entry name" value="alpha/beta-Hydrolases"/>
    <property type="match status" value="1"/>
</dbReference>
<evidence type="ECO:0000256" key="1">
    <source>
        <dbReference type="ARBA" id="ARBA00005189"/>
    </source>
</evidence>
<dbReference type="InterPro" id="IPR050091">
    <property type="entry name" value="PKS_NRPS_Biosynth_Enz"/>
</dbReference>
<dbReference type="EMBL" id="MK605590">
    <property type="protein sequence ID" value="QCW07583.1"/>
    <property type="molecule type" value="mRNA"/>
</dbReference>
<comment type="catalytic activity">
    <reaction evidence="43">
        <text>(2E)-decenoyl-[ACP] + NADPH + H(+) = decanoyl-[ACP] + NADP(+)</text>
        <dbReference type="Rhea" id="RHEA:41864"/>
        <dbReference type="Rhea" id="RHEA-COMP:9639"/>
        <dbReference type="Rhea" id="RHEA-COMP:9640"/>
        <dbReference type="ChEBI" id="CHEBI:15378"/>
        <dbReference type="ChEBI" id="CHEBI:57783"/>
        <dbReference type="ChEBI" id="CHEBI:58349"/>
        <dbReference type="ChEBI" id="CHEBI:78467"/>
        <dbReference type="ChEBI" id="CHEBI:78468"/>
    </reaction>
    <physiologicalReaction direction="left-to-right" evidence="43">
        <dbReference type="Rhea" id="RHEA:41865"/>
    </physiologicalReaction>
</comment>
<evidence type="ECO:0000256" key="10">
    <source>
        <dbReference type="ARBA" id="ARBA00023398"/>
    </source>
</evidence>
<dbReference type="Gene3D" id="3.40.47.10">
    <property type="match status" value="1"/>
</dbReference>
<feature type="region of interest" description="C-terminal hotdog fold" evidence="45">
    <location>
        <begin position="979"/>
        <end position="1123"/>
    </location>
</feature>
<comment type="catalytic activity">
    <reaction evidence="42">
        <text>butanoyl-[ACP] + malonyl-[ACP] + H(+) = 3-oxohexanoyl-[ACP] + holo-[ACP] + CO2</text>
        <dbReference type="Rhea" id="RHEA:41820"/>
        <dbReference type="Rhea" id="RHEA-COMP:9623"/>
        <dbReference type="Rhea" id="RHEA-COMP:9628"/>
        <dbReference type="Rhea" id="RHEA-COMP:9629"/>
        <dbReference type="Rhea" id="RHEA-COMP:9685"/>
        <dbReference type="ChEBI" id="CHEBI:15378"/>
        <dbReference type="ChEBI" id="CHEBI:16526"/>
        <dbReference type="ChEBI" id="CHEBI:64479"/>
        <dbReference type="ChEBI" id="CHEBI:78449"/>
        <dbReference type="ChEBI" id="CHEBI:78454"/>
        <dbReference type="ChEBI" id="CHEBI:78456"/>
    </reaction>
    <physiologicalReaction direction="left-to-right" evidence="42">
        <dbReference type="Rhea" id="RHEA:41821"/>
    </physiologicalReaction>
</comment>
<dbReference type="Gene3D" id="3.40.50.1820">
    <property type="entry name" value="alpha/beta hydrolase"/>
    <property type="match status" value="1"/>
</dbReference>
<dbReference type="SUPFAM" id="SSF55048">
    <property type="entry name" value="Probable ACP-binding domain of malonyl-CoA ACP transacylase"/>
    <property type="match status" value="1"/>
</dbReference>
<evidence type="ECO:0000256" key="44">
    <source>
        <dbReference type="ARBA" id="ARBA00049533"/>
    </source>
</evidence>
<evidence type="ECO:0000256" key="8">
    <source>
        <dbReference type="ARBA" id="ARBA00023388"/>
    </source>
</evidence>
<dbReference type="InterPro" id="IPR016039">
    <property type="entry name" value="Thiolase-like"/>
</dbReference>
<comment type="catalytic activity">
    <reaction evidence="36">
        <text>(2E)-octadecenoyl-[ACP] + NADPH + H(+) = octadecanoyl-[ACP] + NADP(+)</text>
        <dbReference type="Rhea" id="RHEA:41928"/>
        <dbReference type="Rhea" id="RHEA-COMP:9655"/>
        <dbReference type="Rhea" id="RHEA-COMP:9656"/>
        <dbReference type="ChEBI" id="CHEBI:15378"/>
        <dbReference type="ChEBI" id="CHEBI:57783"/>
        <dbReference type="ChEBI" id="CHEBI:58349"/>
        <dbReference type="ChEBI" id="CHEBI:78489"/>
        <dbReference type="ChEBI" id="CHEBI:78495"/>
    </reaction>
    <physiologicalReaction direction="left-to-right" evidence="36">
        <dbReference type="Rhea" id="RHEA:41929"/>
    </physiologicalReaction>
</comment>
<comment type="function">
    <text evidence="14">Fatty acid synthetase is a multifunctional enzyme that catalyzes the de novo biosynthesis of long-chain saturated fatty acids starting from acetyl-CoA and malonyl-CoA in the presence of NADPH. This multifunctional protein contains 7 catalytic activities and a site for the binding of the prosthetic group 4'-phosphopantetheine of the acyl carrier protein ([ACP]) domain.</text>
</comment>
<comment type="caution">
    <text evidence="45">Lacks conserved residue(s) required for the propagation of feature annotation.</text>
</comment>
<evidence type="ECO:0000256" key="39">
    <source>
        <dbReference type="ARBA" id="ARBA00049263"/>
    </source>
</evidence>
<reference evidence="48" key="1">
    <citation type="journal article" date="2019" name="Insect Biochem. Mol. Biol.">
        <title>BgFas1: A fatty acid synthase gene required for both hydrocarbon and cuticular fatty acid biosynthesis in the German cockroach, Blattella germanica (L.).</title>
        <authorList>
            <person name="Pei X.J."/>
            <person name="Chen N."/>
            <person name="Bai Y."/>
            <person name="Qiao J.W."/>
            <person name="Li S."/>
            <person name="Fan Y.L."/>
            <person name="Liu T.X."/>
        </authorList>
    </citation>
    <scope>NUCLEOTIDE SEQUENCE</scope>
</reference>
<evidence type="ECO:0000256" key="4">
    <source>
        <dbReference type="ARBA" id="ARBA00022990"/>
    </source>
</evidence>
<comment type="catalytic activity">
    <reaction evidence="38">
        <text>(2E)-tetradecenoyl-[ACP] + NADPH + H(+) = tetradecanoyl-[ACP] + NADP(+)</text>
        <dbReference type="Rhea" id="RHEA:41896"/>
        <dbReference type="Rhea" id="RHEA-COMP:9647"/>
        <dbReference type="Rhea" id="RHEA-COMP:9648"/>
        <dbReference type="ChEBI" id="CHEBI:15378"/>
        <dbReference type="ChEBI" id="CHEBI:57783"/>
        <dbReference type="ChEBI" id="CHEBI:58349"/>
        <dbReference type="ChEBI" id="CHEBI:78475"/>
        <dbReference type="ChEBI" id="CHEBI:78477"/>
    </reaction>
    <physiologicalReaction direction="left-to-right" evidence="38">
        <dbReference type="Rhea" id="RHEA:41897"/>
    </physiologicalReaction>
</comment>
<comment type="catalytic activity">
    <reaction evidence="13">
        <text>(3R)-hydroxybutanoyl-[ACP] = (2E)-butenoyl-[ACP] + H2O</text>
        <dbReference type="Rhea" id="RHEA:41808"/>
        <dbReference type="Rhea" id="RHEA-COMP:9626"/>
        <dbReference type="Rhea" id="RHEA-COMP:9627"/>
        <dbReference type="ChEBI" id="CHEBI:15377"/>
        <dbReference type="ChEBI" id="CHEBI:78451"/>
        <dbReference type="ChEBI" id="CHEBI:78453"/>
    </reaction>
    <physiologicalReaction direction="left-to-right" evidence="13">
        <dbReference type="Rhea" id="RHEA:41809"/>
    </physiologicalReaction>
</comment>
<evidence type="ECO:0000256" key="30">
    <source>
        <dbReference type="ARBA" id="ARBA00048506"/>
    </source>
</evidence>
<dbReference type="SMART" id="SM00827">
    <property type="entry name" value="PKS_AT"/>
    <property type="match status" value="1"/>
</dbReference>
<reference evidence="48" key="2">
    <citation type="submission" date="2019-03" db="EMBL/GenBank/DDBJ databases">
        <authorList>
            <person name="Pei X.-J."/>
        </authorList>
    </citation>
    <scope>NUCLEOTIDE SEQUENCE</scope>
</reference>
<comment type="catalytic activity">
    <reaction evidence="27">
        <text>(2E)-dodecenoyl-[ACP] + NADPH + H(+) = dodecanoyl-[ACP] + NADP(+)</text>
        <dbReference type="Rhea" id="RHEA:41880"/>
        <dbReference type="Rhea" id="RHEA-COMP:9643"/>
        <dbReference type="Rhea" id="RHEA-COMP:9644"/>
        <dbReference type="ChEBI" id="CHEBI:15378"/>
        <dbReference type="ChEBI" id="CHEBI:57783"/>
        <dbReference type="ChEBI" id="CHEBI:58349"/>
        <dbReference type="ChEBI" id="CHEBI:65264"/>
        <dbReference type="ChEBI" id="CHEBI:78472"/>
    </reaction>
    <physiologicalReaction direction="left-to-right" evidence="27">
        <dbReference type="Rhea" id="RHEA:41881"/>
    </physiologicalReaction>
</comment>
<dbReference type="SMART" id="SM00829">
    <property type="entry name" value="PKS_ER"/>
    <property type="match status" value="1"/>
</dbReference>
<protein>
    <submittedName>
        <fullName evidence="48">Fatty acid synthase 3</fullName>
    </submittedName>
</protein>
<comment type="catalytic activity">
    <reaction evidence="33">
        <text>holo-[ACP] + acetyl-CoA = acetyl-[ACP] + CoA</text>
        <dbReference type="Rhea" id="RHEA:41788"/>
        <dbReference type="Rhea" id="RHEA-COMP:9621"/>
        <dbReference type="Rhea" id="RHEA-COMP:9685"/>
        <dbReference type="ChEBI" id="CHEBI:57287"/>
        <dbReference type="ChEBI" id="CHEBI:57288"/>
        <dbReference type="ChEBI" id="CHEBI:64479"/>
        <dbReference type="ChEBI" id="CHEBI:78446"/>
        <dbReference type="EC" id="2.3.1.38"/>
    </reaction>
    <physiologicalReaction direction="left-to-right" evidence="33">
        <dbReference type="Rhea" id="RHEA:41789"/>
    </physiologicalReaction>
</comment>
<evidence type="ECO:0000256" key="9">
    <source>
        <dbReference type="ARBA" id="ARBA00023394"/>
    </source>
</evidence>
<dbReference type="InterPro" id="IPR014043">
    <property type="entry name" value="Acyl_transferase_dom"/>
</dbReference>
<dbReference type="GO" id="GO:0016297">
    <property type="term" value="F:fatty acyl-[ACP] hydrolase activity"/>
    <property type="evidence" value="ECO:0007669"/>
    <property type="project" value="UniProtKB-EC"/>
</dbReference>
<dbReference type="InterPro" id="IPR001227">
    <property type="entry name" value="Ac_transferase_dom_sf"/>
</dbReference>
<comment type="catalytic activity">
    <reaction evidence="40">
        <text>3-oxohexadecanoyl-[ACP] + NADPH + H(+) = (3R)-hydroxyhexadecanoyl-[ACP] + NADP(+)</text>
        <dbReference type="Rhea" id="RHEA:41904"/>
        <dbReference type="Rhea" id="RHEA-COMP:9649"/>
        <dbReference type="Rhea" id="RHEA-COMP:9650"/>
        <dbReference type="ChEBI" id="CHEBI:15378"/>
        <dbReference type="ChEBI" id="CHEBI:57783"/>
        <dbReference type="ChEBI" id="CHEBI:58349"/>
        <dbReference type="ChEBI" id="CHEBI:78478"/>
        <dbReference type="ChEBI" id="CHEBI:78480"/>
    </reaction>
    <physiologicalReaction direction="left-to-right" evidence="40">
        <dbReference type="Rhea" id="RHEA:41905"/>
    </physiologicalReaction>
</comment>
<dbReference type="SUPFAM" id="SSF51735">
    <property type="entry name" value="NAD(P)-binding Rossmann-fold domains"/>
    <property type="match status" value="1"/>
</dbReference>
<dbReference type="Gene3D" id="3.40.366.10">
    <property type="entry name" value="Malonyl-Coenzyme A Acyl Carrier Protein, domain 2"/>
    <property type="match status" value="1"/>
</dbReference>